<keyword evidence="3" id="KW-1185">Reference proteome</keyword>
<dbReference type="Proteomes" id="UP001154312">
    <property type="component" value="Unassembled WGS sequence"/>
</dbReference>
<accession>A0A9X4H127</accession>
<feature type="compositionally biased region" description="Basic and acidic residues" evidence="1">
    <location>
        <begin position="147"/>
        <end position="164"/>
    </location>
</feature>
<name>A0A9X4H127_9FIRM</name>
<protein>
    <submittedName>
        <fullName evidence="2">DUF3795 domain-containing protein</fullName>
    </submittedName>
</protein>
<evidence type="ECO:0000313" key="3">
    <source>
        <dbReference type="Proteomes" id="UP001154312"/>
    </source>
</evidence>
<comment type="caution">
    <text evidence="2">The sequence shown here is derived from an EMBL/GenBank/DDBJ whole genome shotgun (WGS) entry which is preliminary data.</text>
</comment>
<evidence type="ECO:0000256" key="1">
    <source>
        <dbReference type="SAM" id="MobiDB-lite"/>
    </source>
</evidence>
<dbReference type="RefSeq" id="WP_277443042.1">
    <property type="nucleotide sequence ID" value="NZ_JAKOAV010000007.1"/>
</dbReference>
<reference evidence="2" key="1">
    <citation type="submission" date="2022-02" db="EMBL/GenBank/DDBJ databases">
        <authorList>
            <person name="Leng L."/>
        </authorList>
    </citation>
    <scope>NUCLEOTIDE SEQUENCE</scope>
    <source>
        <strain evidence="2">JI</strain>
    </source>
</reference>
<dbReference type="InterPro" id="IPR024227">
    <property type="entry name" value="DUF3795"/>
</dbReference>
<dbReference type="EMBL" id="JAKOAV010000007">
    <property type="protein sequence ID" value="MDF9407791.1"/>
    <property type="molecule type" value="Genomic_DNA"/>
</dbReference>
<dbReference type="AlphaFoldDB" id="A0A9X4H127"/>
<proteinExistence type="predicted"/>
<organism evidence="2 3">
    <name type="scientific">Pelotomaculum isophthalicicum JI</name>
    <dbReference type="NCBI Taxonomy" id="947010"/>
    <lineage>
        <taxon>Bacteria</taxon>
        <taxon>Bacillati</taxon>
        <taxon>Bacillota</taxon>
        <taxon>Clostridia</taxon>
        <taxon>Eubacteriales</taxon>
        <taxon>Desulfotomaculaceae</taxon>
        <taxon>Pelotomaculum</taxon>
    </lineage>
</organism>
<sequence>MKTTEEITLVAPCGTNCGECPCYNAKDDPALLEHLASRGIKREGLPCPGCRPVKGHCPAIDGPCETYTCVTKHEIDFCFECPEFPCAKLNPAADRADVLPHNIKIFNLCCIQHQGLEKFLDKSSEIKQRYYQGKMSIGRGPQLAPSADEKWRDHLDNSKEEGLK</sequence>
<dbReference type="Pfam" id="PF12675">
    <property type="entry name" value="DUF3795"/>
    <property type="match status" value="1"/>
</dbReference>
<feature type="region of interest" description="Disordered" evidence="1">
    <location>
        <begin position="136"/>
        <end position="164"/>
    </location>
</feature>
<evidence type="ECO:0000313" key="2">
    <source>
        <dbReference type="EMBL" id="MDF9407791.1"/>
    </source>
</evidence>
<gene>
    <name evidence="2" type="ORF">L7E55_05365</name>
</gene>